<dbReference type="Proteomes" id="UP001152795">
    <property type="component" value="Unassembled WGS sequence"/>
</dbReference>
<keyword evidence="3" id="KW-1185">Reference proteome</keyword>
<gene>
    <name evidence="2" type="ORF">PACLA_8A077581</name>
</gene>
<proteinExistence type="predicted"/>
<evidence type="ECO:0000256" key="1">
    <source>
        <dbReference type="SAM" id="MobiDB-lite"/>
    </source>
</evidence>
<evidence type="ECO:0000313" key="2">
    <source>
        <dbReference type="EMBL" id="CAB4044682.1"/>
    </source>
</evidence>
<feature type="compositionally biased region" description="Basic and acidic residues" evidence="1">
    <location>
        <begin position="78"/>
        <end position="88"/>
    </location>
</feature>
<accession>A0A6S7LU27</accession>
<sequence length="88" mass="9860">MANIFLQLTLAKQQSQGGSKRPSPYGHVKAKVNSGVHSRAKSSQQQRITQNLRVQGDLKSPRHVPPPILPQPRYGHSLLEEARIEKEE</sequence>
<name>A0A6S7LU27_PARCT</name>
<protein>
    <submittedName>
        <fullName evidence="2">Uncharacterized protein</fullName>
    </submittedName>
</protein>
<comment type="caution">
    <text evidence="2">The sequence shown here is derived from an EMBL/GenBank/DDBJ whole genome shotgun (WGS) entry which is preliminary data.</text>
</comment>
<organism evidence="2 3">
    <name type="scientific">Paramuricea clavata</name>
    <name type="common">Red gorgonian</name>
    <name type="synonym">Violescent sea-whip</name>
    <dbReference type="NCBI Taxonomy" id="317549"/>
    <lineage>
        <taxon>Eukaryota</taxon>
        <taxon>Metazoa</taxon>
        <taxon>Cnidaria</taxon>
        <taxon>Anthozoa</taxon>
        <taxon>Octocorallia</taxon>
        <taxon>Malacalcyonacea</taxon>
        <taxon>Plexauridae</taxon>
        <taxon>Paramuricea</taxon>
    </lineage>
</organism>
<feature type="region of interest" description="Disordered" evidence="1">
    <location>
        <begin position="11"/>
        <end position="88"/>
    </location>
</feature>
<feature type="compositionally biased region" description="Polar residues" evidence="1">
    <location>
        <begin position="41"/>
        <end position="53"/>
    </location>
</feature>
<dbReference type="OrthoDB" id="2133912at2759"/>
<reference evidence="2" key="1">
    <citation type="submission" date="2020-04" db="EMBL/GenBank/DDBJ databases">
        <authorList>
            <person name="Alioto T."/>
            <person name="Alioto T."/>
            <person name="Gomez Garrido J."/>
        </authorList>
    </citation>
    <scope>NUCLEOTIDE SEQUENCE</scope>
    <source>
        <strain evidence="2">A484AB</strain>
    </source>
</reference>
<evidence type="ECO:0000313" key="3">
    <source>
        <dbReference type="Proteomes" id="UP001152795"/>
    </source>
</evidence>
<dbReference type="EMBL" id="CACRXK020035804">
    <property type="protein sequence ID" value="CAB4044682.1"/>
    <property type="molecule type" value="Genomic_DNA"/>
</dbReference>
<dbReference type="AlphaFoldDB" id="A0A6S7LU27"/>
<feature type="non-terminal residue" evidence="2">
    <location>
        <position position="1"/>
    </location>
</feature>